<proteinExistence type="predicted"/>
<sequence length="225" mass="25283">MQKVEEEEKQHAIDKGNFTVVDGKKNTIHQLLLMVVGQNNLMAMDTTLHQLVKGVGMAIKKPDDEVGQKHSLVQLRHDLFNAPYPVFGYHAISLGTADNINNANELTNSSINANCEDIFILPYDDFHSTNEILTSIEVLTIRDGCSAVIENTDLVVEFNEFRSSTSDNNENTGLYVNEIQSVIAHENMNSLLPVSNNDGATRLHEYDVTQPDTNLEWEKIGRKWQ</sequence>
<organism evidence="1 2">
    <name type="scientific">Ignelater luminosus</name>
    <name type="common">Cucubano</name>
    <name type="synonym">Pyrophorus luminosus</name>
    <dbReference type="NCBI Taxonomy" id="2038154"/>
    <lineage>
        <taxon>Eukaryota</taxon>
        <taxon>Metazoa</taxon>
        <taxon>Ecdysozoa</taxon>
        <taxon>Arthropoda</taxon>
        <taxon>Hexapoda</taxon>
        <taxon>Insecta</taxon>
        <taxon>Pterygota</taxon>
        <taxon>Neoptera</taxon>
        <taxon>Endopterygota</taxon>
        <taxon>Coleoptera</taxon>
        <taxon>Polyphaga</taxon>
        <taxon>Elateriformia</taxon>
        <taxon>Elateroidea</taxon>
        <taxon>Elateridae</taxon>
        <taxon>Agrypninae</taxon>
        <taxon>Pyrophorini</taxon>
        <taxon>Ignelater</taxon>
    </lineage>
</organism>
<reference evidence="1" key="1">
    <citation type="submission" date="2019-08" db="EMBL/GenBank/DDBJ databases">
        <title>The genome of the North American firefly Photinus pyralis.</title>
        <authorList>
            <consortium name="Photinus pyralis genome working group"/>
            <person name="Fallon T.R."/>
            <person name="Sander Lower S.E."/>
            <person name="Weng J.-K."/>
        </authorList>
    </citation>
    <scope>NUCLEOTIDE SEQUENCE</scope>
    <source>
        <strain evidence="1">TRF0915ILg1</strain>
        <tissue evidence="1">Whole body</tissue>
    </source>
</reference>
<protein>
    <submittedName>
        <fullName evidence="1">Uncharacterized protein</fullName>
    </submittedName>
</protein>
<comment type="caution">
    <text evidence="1">The sequence shown here is derived from an EMBL/GenBank/DDBJ whole genome shotgun (WGS) entry which is preliminary data.</text>
</comment>
<dbReference type="Proteomes" id="UP000801492">
    <property type="component" value="Unassembled WGS sequence"/>
</dbReference>
<evidence type="ECO:0000313" key="2">
    <source>
        <dbReference type="Proteomes" id="UP000801492"/>
    </source>
</evidence>
<accession>A0A8K0G1L6</accession>
<dbReference type="EMBL" id="VTPC01090616">
    <property type="protein sequence ID" value="KAF2882448.1"/>
    <property type="molecule type" value="Genomic_DNA"/>
</dbReference>
<gene>
    <name evidence="1" type="ORF">ILUMI_23730</name>
</gene>
<keyword evidence="2" id="KW-1185">Reference proteome</keyword>
<evidence type="ECO:0000313" key="1">
    <source>
        <dbReference type="EMBL" id="KAF2882448.1"/>
    </source>
</evidence>
<name>A0A8K0G1L6_IGNLU</name>
<dbReference type="AlphaFoldDB" id="A0A8K0G1L6"/>